<dbReference type="AlphaFoldDB" id="A0A839IR97"/>
<reference evidence="1 2" key="1">
    <citation type="submission" date="2020-08" db="EMBL/GenBank/DDBJ databases">
        <title>Oceanospirillum sp. nov. isolated from marine sediment.</title>
        <authorList>
            <person name="Ji X."/>
        </authorList>
    </citation>
    <scope>NUCLEOTIDE SEQUENCE [LARGE SCALE GENOMIC DNA]</scope>
    <source>
        <strain evidence="1 2">D5</strain>
    </source>
</reference>
<comment type="caution">
    <text evidence="1">The sequence shown here is derived from an EMBL/GenBank/DDBJ whole genome shotgun (WGS) entry which is preliminary data.</text>
</comment>
<keyword evidence="2" id="KW-1185">Reference proteome</keyword>
<name>A0A839IR97_9GAMM</name>
<evidence type="ECO:0000313" key="2">
    <source>
        <dbReference type="Proteomes" id="UP000565262"/>
    </source>
</evidence>
<evidence type="ECO:0000313" key="1">
    <source>
        <dbReference type="EMBL" id="MBB1487019.1"/>
    </source>
</evidence>
<gene>
    <name evidence="1" type="ORF">H4O21_10390</name>
</gene>
<dbReference type="Pfam" id="PF16234">
    <property type="entry name" value="DUF4892"/>
    <property type="match status" value="1"/>
</dbReference>
<dbReference type="RefSeq" id="WP_182808801.1">
    <property type="nucleotide sequence ID" value="NZ_JACJFM010000011.1"/>
</dbReference>
<dbReference type="EMBL" id="JACJFM010000011">
    <property type="protein sequence ID" value="MBB1487019.1"/>
    <property type="molecule type" value="Genomic_DNA"/>
</dbReference>
<dbReference type="Proteomes" id="UP000565262">
    <property type="component" value="Unassembled WGS sequence"/>
</dbReference>
<proteinExistence type="predicted"/>
<dbReference type="InterPro" id="IPR032608">
    <property type="entry name" value="DUF4892"/>
</dbReference>
<protein>
    <submittedName>
        <fullName evidence="1">DUF4892 domain-containing protein</fullName>
    </submittedName>
</protein>
<organism evidence="1 2">
    <name type="scientific">Oceanospirillum sediminis</name>
    <dbReference type="NCBI Taxonomy" id="2760088"/>
    <lineage>
        <taxon>Bacteria</taxon>
        <taxon>Pseudomonadati</taxon>
        <taxon>Pseudomonadota</taxon>
        <taxon>Gammaproteobacteria</taxon>
        <taxon>Oceanospirillales</taxon>
        <taxon>Oceanospirillaceae</taxon>
        <taxon>Oceanospirillum</taxon>
    </lineage>
</organism>
<accession>A0A839IR97</accession>
<sequence length="344" mass="38780">MLADFFAGKVALSGNFCIGKGQKARAKPDTENLSVYSEQRSEALLARSTVCMMIAIALFVVLFWKASAASAAEWLAEYPRASQEMNKQEELPEYRMAMGRIQNKNSGSEPEYWLNLSAGHLSRHLYRIRSTKDTADISRYYQQQLQVAGARILFECQGRECGSSTDWANRVFRVSTLYGVDRKQHYFLAAREDNGQTHVAAIYVTERGTGRIYAYEEHFLLKSGQLSLPGEEQTLFQQLEQQGWITLPVSPDGRFEEGAFGDLQVLVGSLPEQKRYWLVAHRFGQDSDAALLNKSTQAAQNLLSQLRAMGLAEDRIEIKGMGRLAPTTESLRYGGRIELIEKRN</sequence>